<dbReference type="Gene3D" id="1.20.1440.110">
    <property type="entry name" value="acylaminoacyl peptidase"/>
    <property type="match status" value="1"/>
</dbReference>
<sequence>MATNTAFSKGFFRDQGLDYQARGVLGRAVHGGSDVGEVLATLERISDHDSWRSAWAATATRVAGYAERSREQGDQVGAGSAYLRAANYWACAVESLSELDDEPALLLAFRAHRTAWDGFIDCADGAHVRVDVPYEGGTLPGFLLRPDASGARRPTLVITNGSDGSISGLWGNAVAGALRRGWNAFVYDGPGQQSMLFERKTSFRPDWEAVLTPVVDVLAGRADVDPAALTGYGVSQGGYWLPRALAFEHRLMAAVVDPGVVDVSTTWTGPLGKSMRGLLDKGDRAAFDRDLKFATAVPKLRRTLAFRSRPYKAASDWFDLFNEIREYKLTDETAAQISTPLLITDPEGEQFWPGQSKQLAELLGDRAHRVEFTAEEGANLHCQPLGRALTDERVFAWLERQLGGAQPLGRSDAGQT</sequence>
<comment type="caution">
    <text evidence="2">The sequence shown here is derived from an EMBL/GenBank/DDBJ whole genome shotgun (WGS) entry which is preliminary data.</text>
</comment>
<evidence type="ECO:0000313" key="3">
    <source>
        <dbReference type="Proteomes" id="UP000256913"/>
    </source>
</evidence>
<comment type="similarity">
    <text evidence="1">Belongs to the AB hydrolase superfamily.</text>
</comment>
<organism evidence="2 3">
    <name type="scientific">Asanoa ferruginea</name>
    <dbReference type="NCBI Taxonomy" id="53367"/>
    <lineage>
        <taxon>Bacteria</taxon>
        <taxon>Bacillati</taxon>
        <taxon>Actinomycetota</taxon>
        <taxon>Actinomycetes</taxon>
        <taxon>Micromonosporales</taxon>
        <taxon>Micromonosporaceae</taxon>
        <taxon>Asanoa</taxon>
    </lineage>
</organism>
<evidence type="ECO:0000313" key="2">
    <source>
        <dbReference type="EMBL" id="REG00185.1"/>
    </source>
</evidence>
<dbReference type="InterPro" id="IPR029058">
    <property type="entry name" value="AB_hydrolase_fold"/>
</dbReference>
<proteinExistence type="inferred from homology"/>
<gene>
    <name evidence="2" type="ORF">DFJ67_6236</name>
</gene>
<keyword evidence="3" id="KW-1185">Reference proteome</keyword>
<accession>A0A3D9ZUB1</accession>
<dbReference type="PANTHER" id="PTHR22946">
    <property type="entry name" value="DIENELACTONE HYDROLASE DOMAIN-CONTAINING PROTEIN-RELATED"/>
    <property type="match status" value="1"/>
</dbReference>
<dbReference type="Gene3D" id="3.40.50.1820">
    <property type="entry name" value="alpha/beta hydrolase"/>
    <property type="match status" value="1"/>
</dbReference>
<dbReference type="RefSeq" id="WP_116071536.1">
    <property type="nucleotide sequence ID" value="NZ_BONB01000003.1"/>
</dbReference>
<evidence type="ECO:0000256" key="1">
    <source>
        <dbReference type="ARBA" id="ARBA00008645"/>
    </source>
</evidence>
<reference evidence="2 3" key="1">
    <citation type="submission" date="2018-08" db="EMBL/GenBank/DDBJ databases">
        <title>Sequencing the genomes of 1000 actinobacteria strains.</title>
        <authorList>
            <person name="Klenk H.-P."/>
        </authorList>
    </citation>
    <scope>NUCLEOTIDE SEQUENCE [LARGE SCALE GENOMIC DNA]</scope>
    <source>
        <strain evidence="2 3">DSM 44099</strain>
    </source>
</reference>
<name>A0A3D9ZUB1_9ACTN</name>
<dbReference type="PANTHER" id="PTHR22946:SF12">
    <property type="entry name" value="CONIDIAL PIGMENT BIOSYNTHESIS PROTEIN AYG1 (AFU_ORTHOLOGUE AFUA_2G17550)"/>
    <property type="match status" value="1"/>
</dbReference>
<dbReference type="OrthoDB" id="9765647at2"/>
<dbReference type="SUPFAM" id="SSF53474">
    <property type="entry name" value="alpha/beta-Hydrolases"/>
    <property type="match status" value="1"/>
</dbReference>
<dbReference type="Proteomes" id="UP000256913">
    <property type="component" value="Unassembled WGS sequence"/>
</dbReference>
<dbReference type="EMBL" id="QUMQ01000001">
    <property type="protein sequence ID" value="REG00185.1"/>
    <property type="molecule type" value="Genomic_DNA"/>
</dbReference>
<evidence type="ECO:0008006" key="4">
    <source>
        <dbReference type="Google" id="ProtNLM"/>
    </source>
</evidence>
<dbReference type="AlphaFoldDB" id="A0A3D9ZUB1"/>
<protein>
    <recommendedName>
        <fullName evidence="4">Dipeptidyl aminopeptidase</fullName>
    </recommendedName>
</protein>
<dbReference type="InterPro" id="IPR050261">
    <property type="entry name" value="FrsA_esterase"/>
</dbReference>